<dbReference type="Proteomes" id="UP001420932">
    <property type="component" value="Unassembled WGS sequence"/>
</dbReference>
<keyword evidence="3" id="KW-1185">Reference proteome</keyword>
<proteinExistence type="predicted"/>
<reference evidence="2 3" key="1">
    <citation type="submission" date="2024-01" db="EMBL/GenBank/DDBJ databases">
        <title>Genome assemblies of Stephania.</title>
        <authorList>
            <person name="Yang L."/>
        </authorList>
    </citation>
    <scope>NUCLEOTIDE SEQUENCE [LARGE SCALE GENOMIC DNA]</scope>
    <source>
        <strain evidence="2">YNDBR</strain>
        <tissue evidence="2">Leaf</tissue>
    </source>
</reference>
<protein>
    <submittedName>
        <fullName evidence="2">Uncharacterized protein</fullName>
    </submittedName>
</protein>
<keyword evidence="1" id="KW-0472">Membrane</keyword>
<keyword evidence="1" id="KW-0812">Transmembrane</keyword>
<organism evidence="2 3">
    <name type="scientific">Stephania yunnanensis</name>
    <dbReference type="NCBI Taxonomy" id="152371"/>
    <lineage>
        <taxon>Eukaryota</taxon>
        <taxon>Viridiplantae</taxon>
        <taxon>Streptophyta</taxon>
        <taxon>Embryophyta</taxon>
        <taxon>Tracheophyta</taxon>
        <taxon>Spermatophyta</taxon>
        <taxon>Magnoliopsida</taxon>
        <taxon>Ranunculales</taxon>
        <taxon>Menispermaceae</taxon>
        <taxon>Menispermoideae</taxon>
        <taxon>Cissampelideae</taxon>
        <taxon>Stephania</taxon>
    </lineage>
</organism>
<dbReference type="EMBL" id="JBBNAF010000017">
    <property type="protein sequence ID" value="KAK9082551.1"/>
    <property type="molecule type" value="Genomic_DNA"/>
</dbReference>
<evidence type="ECO:0000256" key="1">
    <source>
        <dbReference type="SAM" id="Phobius"/>
    </source>
</evidence>
<keyword evidence="1" id="KW-1133">Transmembrane helix</keyword>
<name>A0AAP0DX20_9MAGN</name>
<comment type="caution">
    <text evidence="2">The sequence shown here is derived from an EMBL/GenBank/DDBJ whole genome shotgun (WGS) entry which is preliminary data.</text>
</comment>
<dbReference type="AlphaFoldDB" id="A0AAP0DX20"/>
<accession>A0AAP0DX20</accession>
<gene>
    <name evidence="2" type="ORF">Syun_031855</name>
</gene>
<feature type="transmembrane region" description="Helical" evidence="1">
    <location>
        <begin position="16"/>
        <end position="33"/>
    </location>
</feature>
<evidence type="ECO:0000313" key="3">
    <source>
        <dbReference type="Proteomes" id="UP001420932"/>
    </source>
</evidence>
<evidence type="ECO:0000313" key="2">
    <source>
        <dbReference type="EMBL" id="KAK9082551.1"/>
    </source>
</evidence>
<sequence>MHPEILSFFSEMVSEILRIVGVSYIPLIVLILFRAGSLRGLMNFSTEEKAERLGDLCFDTRKEQINNKISELLQLYYHNALVLPPGRSIQDIACYLHQDSESLEVLLTIFKNLTELGLQSQEFQLILLFIQ</sequence>